<evidence type="ECO:0008006" key="6">
    <source>
        <dbReference type="Google" id="ProtNLM"/>
    </source>
</evidence>
<evidence type="ECO:0000256" key="1">
    <source>
        <dbReference type="ARBA" id="ARBA00022516"/>
    </source>
</evidence>
<dbReference type="EMBL" id="MVDE01000027">
    <property type="protein sequence ID" value="PKQ63696.1"/>
    <property type="molecule type" value="Genomic_DNA"/>
</dbReference>
<dbReference type="RefSeq" id="WP_101310736.1">
    <property type="nucleotide sequence ID" value="NZ_MVDE01000027.1"/>
</dbReference>
<dbReference type="PIRSF" id="PIRSF011489">
    <property type="entry name" value="DUF479"/>
    <property type="match status" value="1"/>
</dbReference>
<dbReference type="Pfam" id="PF04336">
    <property type="entry name" value="ACP_PD"/>
    <property type="match status" value="1"/>
</dbReference>
<dbReference type="GO" id="GO:0008770">
    <property type="term" value="F:[acyl-carrier-protein] phosphodiesterase activity"/>
    <property type="evidence" value="ECO:0007669"/>
    <property type="project" value="InterPro"/>
</dbReference>
<sequence length="212" mass="24943">MNFLAHQYLSGDSEKVKIGNFIGDYIKGNKYKNYHPEIQKGILLHRNIDHFTDHHPIVLQSSNRLKNGYKRYSGVIVDMIYDHFLAKKWNKYHTQPISSFVSKSHEILVKNYLILPQKVKLFLPFLIQSRRLESYSTIDGLQTALKIMSRRTSLPDQTDYAIKTLLDQYDDIETEFDCFMSALISYVSNEHQIIVATPYDWHLNEEKRITKL</sequence>
<evidence type="ECO:0000313" key="4">
    <source>
        <dbReference type="EMBL" id="PKQ63696.1"/>
    </source>
</evidence>
<dbReference type="InterPro" id="IPR007431">
    <property type="entry name" value="ACP_PD"/>
</dbReference>
<accession>A0A2N3I048</accession>
<name>A0A2N3I048_9BACT</name>
<protein>
    <recommendedName>
        <fullName evidence="6">ACP phosphodiesterase</fullName>
    </recommendedName>
</protein>
<evidence type="ECO:0000313" key="5">
    <source>
        <dbReference type="Proteomes" id="UP000233618"/>
    </source>
</evidence>
<keyword evidence="5" id="KW-1185">Reference proteome</keyword>
<dbReference type="AlphaFoldDB" id="A0A2N3I048"/>
<reference evidence="4 5" key="1">
    <citation type="journal article" date="2017" name="Front. Microbiol.">
        <title>Labilibaculum manganireducens gen. nov., sp. nov. and Labilibaculum filiforme sp. nov., Novel Bacteroidetes Isolated from Subsurface Sediments of the Baltic Sea.</title>
        <authorList>
            <person name="Vandieken V."/>
            <person name="Marshall I.P."/>
            <person name="Niemann H."/>
            <person name="Engelen B."/>
            <person name="Cypionka H."/>
        </authorList>
    </citation>
    <scope>NUCLEOTIDE SEQUENCE [LARGE SCALE GENOMIC DNA]</scope>
    <source>
        <strain evidence="4 5">59.10-2M</strain>
    </source>
</reference>
<dbReference type="GO" id="GO:0006633">
    <property type="term" value="P:fatty acid biosynthetic process"/>
    <property type="evidence" value="ECO:0007669"/>
    <property type="project" value="InterPro"/>
</dbReference>
<evidence type="ECO:0000256" key="3">
    <source>
        <dbReference type="ARBA" id="ARBA00023098"/>
    </source>
</evidence>
<evidence type="ECO:0000256" key="2">
    <source>
        <dbReference type="ARBA" id="ARBA00022801"/>
    </source>
</evidence>
<keyword evidence="3" id="KW-0443">Lipid metabolism</keyword>
<dbReference type="PANTHER" id="PTHR38764:SF1">
    <property type="entry name" value="ACYL CARRIER PROTEIN PHOSPHODIESTERASE"/>
    <property type="match status" value="1"/>
</dbReference>
<proteinExistence type="predicted"/>
<keyword evidence="2" id="KW-0378">Hydrolase</keyword>
<keyword evidence="1" id="KW-0444">Lipid biosynthesis</keyword>
<comment type="caution">
    <text evidence="4">The sequence shown here is derived from an EMBL/GenBank/DDBJ whole genome shotgun (WGS) entry which is preliminary data.</text>
</comment>
<gene>
    <name evidence="4" type="ORF">BZG01_15370</name>
</gene>
<dbReference type="Proteomes" id="UP000233618">
    <property type="component" value="Unassembled WGS sequence"/>
</dbReference>
<dbReference type="PANTHER" id="PTHR38764">
    <property type="entry name" value="ACYL CARRIER PROTEIN PHOSPHODIESTERASE"/>
    <property type="match status" value="1"/>
</dbReference>
<organism evidence="4 5">
    <name type="scientific">Labilibaculum manganireducens</name>
    <dbReference type="NCBI Taxonomy" id="1940525"/>
    <lineage>
        <taxon>Bacteria</taxon>
        <taxon>Pseudomonadati</taxon>
        <taxon>Bacteroidota</taxon>
        <taxon>Bacteroidia</taxon>
        <taxon>Marinilabiliales</taxon>
        <taxon>Marinifilaceae</taxon>
        <taxon>Labilibaculum</taxon>
    </lineage>
</organism>